<dbReference type="Pfam" id="PF13947">
    <property type="entry name" value="GUB_WAK_bind"/>
    <property type="match status" value="1"/>
</dbReference>
<protein>
    <recommendedName>
        <fullName evidence="4">RING-type E3 ubiquitin transferase</fullName>
        <ecNumber evidence="4">2.3.2.27</ecNumber>
    </recommendedName>
</protein>
<evidence type="ECO:0000313" key="17">
    <source>
        <dbReference type="Proteomes" id="UP000265520"/>
    </source>
</evidence>
<keyword evidence="16" id="KW-0418">Kinase</keyword>
<organism evidence="16 17">
    <name type="scientific">Trifolium medium</name>
    <dbReference type="NCBI Taxonomy" id="97028"/>
    <lineage>
        <taxon>Eukaryota</taxon>
        <taxon>Viridiplantae</taxon>
        <taxon>Streptophyta</taxon>
        <taxon>Embryophyta</taxon>
        <taxon>Tracheophyta</taxon>
        <taxon>Spermatophyta</taxon>
        <taxon>Magnoliopsida</taxon>
        <taxon>eudicotyledons</taxon>
        <taxon>Gunneridae</taxon>
        <taxon>Pentapetalae</taxon>
        <taxon>rosids</taxon>
        <taxon>fabids</taxon>
        <taxon>Fabales</taxon>
        <taxon>Fabaceae</taxon>
        <taxon>Papilionoideae</taxon>
        <taxon>50 kb inversion clade</taxon>
        <taxon>NPAAA clade</taxon>
        <taxon>Hologalegina</taxon>
        <taxon>IRL clade</taxon>
        <taxon>Trifolieae</taxon>
        <taxon>Trifolium</taxon>
    </lineage>
</organism>
<dbReference type="GO" id="GO:0030247">
    <property type="term" value="F:polysaccharide binding"/>
    <property type="evidence" value="ECO:0007669"/>
    <property type="project" value="InterPro"/>
</dbReference>
<accession>A0A392PF37</accession>
<name>A0A392PF37_9FABA</name>
<evidence type="ECO:0000313" key="16">
    <source>
        <dbReference type="EMBL" id="MCI09926.1"/>
    </source>
</evidence>
<evidence type="ECO:0000256" key="4">
    <source>
        <dbReference type="ARBA" id="ARBA00012483"/>
    </source>
</evidence>
<dbReference type="GO" id="GO:0008270">
    <property type="term" value="F:zinc ion binding"/>
    <property type="evidence" value="ECO:0007669"/>
    <property type="project" value="UniProtKB-KW"/>
</dbReference>
<dbReference type="PANTHER" id="PTHR46279">
    <property type="entry name" value="RING/U-BOX SUPERFAMILY PROTEIN"/>
    <property type="match status" value="1"/>
</dbReference>
<evidence type="ECO:0000256" key="7">
    <source>
        <dbReference type="ARBA" id="ARBA00022723"/>
    </source>
</evidence>
<proteinExistence type="inferred from homology"/>
<evidence type="ECO:0000256" key="11">
    <source>
        <dbReference type="ARBA" id="ARBA00022833"/>
    </source>
</evidence>
<dbReference type="Proteomes" id="UP000265520">
    <property type="component" value="Unassembled WGS sequence"/>
</dbReference>
<keyword evidence="10" id="KW-0833">Ubl conjugation pathway</keyword>
<comment type="caution">
    <text evidence="16">The sequence shown here is derived from an EMBL/GenBank/DDBJ whole genome shotgun (WGS) entry which is preliminary data.</text>
</comment>
<comment type="catalytic activity">
    <reaction evidence="1">
        <text>S-ubiquitinyl-[E2 ubiquitin-conjugating enzyme]-L-cysteine + [acceptor protein]-L-lysine = [E2 ubiquitin-conjugating enzyme]-L-cysteine + N(6)-ubiquitinyl-[acceptor protein]-L-lysine.</text>
        <dbReference type="EC" id="2.3.2.27"/>
    </reaction>
</comment>
<keyword evidence="11" id="KW-0862">Zinc</keyword>
<reference evidence="16 17" key="1">
    <citation type="journal article" date="2018" name="Front. Plant Sci.">
        <title>Red Clover (Trifolium pratense) and Zigzag Clover (T. medium) - A Picture of Genomic Similarities and Differences.</title>
        <authorList>
            <person name="Dluhosova J."/>
            <person name="Istvanek J."/>
            <person name="Nedelnik J."/>
            <person name="Repkova J."/>
        </authorList>
    </citation>
    <scope>NUCLEOTIDE SEQUENCE [LARGE SCALE GENOMIC DNA]</scope>
    <source>
        <strain evidence="17">cv. 10/8</strain>
        <tissue evidence="16">Leaf</tissue>
    </source>
</reference>
<dbReference type="InterPro" id="IPR046948">
    <property type="entry name" value="ATL20-22-like"/>
</dbReference>
<evidence type="ECO:0000256" key="6">
    <source>
        <dbReference type="ARBA" id="ARBA00022692"/>
    </source>
</evidence>
<dbReference type="GO" id="GO:0016301">
    <property type="term" value="F:kinase activity"/>
    <property type="evidence" value="ECO:0007669"/>
    <property type="project" value="UniProtKB-KW"/>
</dbReference>
<keyword evidence="9" id="KW-0863">Zinc-finger</keyword>
<comment type="subcellular location">
    <subcellularLocation>
        <location evidence="2">Membrane</location>
        <topology evidence="2">Single-pass membrane protein</topology>
    </subcellularLocation>
</comment>
<keyword evidence="5" id="KW-0808">Transferase</keyword>
<evidence type="ECO:0000256" key="12">
    <source>
        <dbReference type="ARBA" id="ARBA00022989"/>
    </source>
</evidence>
<evidence type="ECO:0000256" key="10">
    <source>
        <dbReference type="ARBA" id="ARBA00022786"/>
    </source>
</evidence>
<keyword evidence="12" id="KW-1133">Transmembrane helix</keyword>
<keyword evidence="7" id="KW-0479">Metal-binding</keyword>
<comment type="similarity">
    <text evidence="14">Belongs to the RING-type zinc finger family. ATL subfamily.</text>
</comment>
<dbReference type="AlphaFoldDB" id="A0A392PF37"/>
<keyword evidence="6" id="KW-0812">Transmembrane</keyword>
<evidence type="ECO:0000256" key="8">
    <source>
        <dbReference type="ARBA" id="ARBA00022729"/>
    </source>
</evidence>
<evidence type="ECO:0000259" key="15">
    <source>
        <dbReference type="Pfam" id="PF13947"/>
    </source>
</evidence>
<keyword evidence="17" id="KW-1185">Reference proteome</keyword>
<keyword evidence="8" id="KW-0732">Signal</keyword>
<evidence type="ECO:0000256" key="13">
    <source>
        <dbReference type="ARBA" id="ARBA00023136"/>
    </source>
</evidence>
<evidence type="ECO:0000256" key="1">
    <source>
        <dbReference type="ARBA" id="ARBA00000900"/>
    </source>
</evidence>
<dbReference type="PANTHER" id="PTHR46279:SF9">
    <property type="entry name" value="OS01G0116300 PROTEIN"/>
    <property type="match status" value="1"/>
</dbReference>
<dbReference type="EMBL" id="LXQA010074378">
    <property type="protein sequence ID" value="MCI09926.1"/>
    <property type="molecule type" value="Genomic_DNA"/>
</dbReference>
<evidence type="ECO:0000256" key="5">
    <source>
        <dbReference type="ARBA" id="ARBA00022679"/>
    </source>
</evidence>
<comment type="pathway">
    <text evidence="3">Protein modification; protein ubiquitination.</text>
</comment>
<evidence type="ECO:0000256" key="9">
    <source>
        <dbReference type="ARBA" id="ARBA00022771"/>
    </source>
</evidence>
<feature type="domain" description="Wall-associated receptor kinase galacturonan-binding" evidence="15">
    <location>
        <begin position="29"/>
        <end position="99"/>
    </location>
</feature>
<keyword evidence="16" id="KW-0675">Receptor</keyword>
<dbReference type="InterPro" id="IPR025287">
    <property type="entry name" value="WAK_GUB"/>
</dbReference>
<dbReference type="EC" id="2.3.2.27" evidence="4"/>
<evidence type="ECO:0000256" key="14">
    <source>
        <dbReference type="ARBA" id="ARBA00024209"/>
    </source>
</evidence>
<sequence length="195" mass="21911">MVTSSNIVVVTILIMVCNFNTAMWKVNGCNGRDIRCGRHGPLIRFPFRLKDRETEHGCSYNGFEFTCSDTHKTLLELPSDSGPIILEVIDILYEIQRLSLPCPVYVVDSLHTFLDSGLDPILCTKTLDIISSAVATPEQHVEFERSFLALTWSKPNCSKCENEGKMCKLKNNGTGDEIDLVITCFLRIQLLKLIP</sequence>
<evidence type="ECO:0000256" key="3">
    <source>
        <dbReference type="ARBA" id="ARBA00004906"/>
    </source>
</evidence>
<keyword evidence="13" id="KW-0472">Membrane</keyword>
<evidence type="ECO:0000256" key="2">
    <source>
        <dbReference type="ARBA" id="ARBA00004167"/>
    </source>
</evidence>
<dbReference type="GO" id="GO:0061630">
    <property type="term" value="F:ubiquitin protein ligase activity"/>
    <property type="evidence" value="ECO:0007669"/>
    <property type="project" value="UniProtKB-EC"/>
</dbReference>
<dbReference type="GO" id="GO:0016020">
    <property type="term" value="C:membrane"/>
    <property type="evidence" value="ECO:0007669"/>
    <property type="project" value="UniProtKB-SubCell"/>
</dbReference>